<evidence type="ECO:0000313" key="2">
    <source>
        <dbReference type="EMBL" id="KAG6598993.1"/>
    </source>
</evidence>
<comment type="caution">
    <text evidence="2">The sequence shown here is derived from an EMBL/GenBank/DDBJ whole genome shotgun (WGS) entry which is preliminary data.</text>
</comment>
<keyword evidence="1" id="KW-0472">Membrane</keyword>
<organism evidence="2 3">
    <name type="scientific">Cucurbita argyrosperma subsp. sororia</name>
    <dbReference type="NCBI Taxonomy" id="37648"/>
    <lineage>
        <taxon>Eukaryota</taxon>
        <taxon>Viridiplantae</taxon>
        <taxon>Streptophyta</taxon>
        <taxon>Embryophyta</taxon>
        <taxon>Tracheophyta</taxon>
        <taxon>Spermatophyta</taxon>
        <taxon>Magnoliopsida</taxon>
        <taxon>eudicotyledons</taxon>
        <taxon>Gunneridae</taxon>
        <taxon>Pentapetalae</taxon>
        <taxon>rosids</taxon>
        <taxon>fabids</taxon>
        <taxon>Cucurbitales</taxon>
        <taxon>Cucurbitaceae</taxon>
        <taxon>Cucurbiteae</taxon>
        <taxon>Cucurbita</taxon>
    </lineage>
</organism>
<dbReference type="EMBL" id="JAGKQH010000005">
    <property type="protein sequence ID" value="KAG6598993.1"/>
    <property type="molecule type" value="Genomic_DNA"/>
</dbReference>
<reference evidence="2 3" key="1">
    <citation type="journal article" date="2021" name="Hortic Res">
        <title>The domestication of Cucurbita argyrosperma as revealed by the genome of its wild relative.</title>
        <authorList>
            <person name="Barrera-Redondo J."/>
            <person name="Sanchez-de la Vega G."/>
            <person name="Aguirre-Liguori J.A."/>
            <person name="Castellanos-Morales G."/>
            <person name="Gutierrez-Guerrero Y.T."/>
            <person name="Aguirre-Dugua X."/>
            <person name="Aguirre-Planter E."/>
            <person name="Tenaillon M.I."/>
            <person name="Lira-Saade R."/>
            <person name="Eguiarte L.E."/>
        </authorList>
    </citation>
    <scope>NUCLEOTIDE SEQUENCE [LARGE SCALE GENOMIC DNA]</scope>
    <source>
        <strain evidence="2">JBR-2021</strain>
    </source>
</reference>
<feature type="non-terminal residue" evidence="2">
    <location>
        <position position="1"/>
    </location>
</feature>
<dbReference type="Proteomes" id="UP000685013">
    <property type="component" value="Chromosome 5"/>
</dbReference>
<evidence type="ECO:0000313" key="3">
    <source>
        <dbReference type="Proteomes" id="UP000685013"/>
    </source>
</evidence>
<evidence type="ECO:0000256" key="1">
    <source>
        <dbReference type="SAM" id="Phobius"/>
    </source>
</evidence>
<dbReference type="AlphaFoldDB" id="A0AAV6NKW0"/>
<accession>A0AAV6NKW0</accession>
<sequence>MSLFYLPVFIGLIPVVMVYLDGYPPRFLDFSDNLFCGPLLDEMFINYFRFIIFLLHLICFGLVPNTLPTRAINSAIHDLGLEEINLSQNELIGLVPVGSNKLYEKLTRMDLSRNRLEGHTLLQVPNSGGTKR</sequence>
<gene>
    <name evidence="2" type="ORF">SDJN03_08771</name>
</gene>
<feature type="transmembrane region" description="Helical" evidence="1">
    <location>
        <begin position="44"/>
        <end position="63"/>
    </location>
</feature>
<keyword evidence="1" id="KW-0812">Transmembrane</keyword>
<protein>
    <submittedName>
        <fullName evidence="2">Uncharacterized protein</fullName>
    </submittedName>
</protein>
<proteinExistence type="predicted"/>
<name>A0AAV6NKW0_9ROSI</name>
<keyword evidence="1" id="KW-1133">Transmembrane helix</keyword>
<keyword evidence="3" id="KW-1185">Reference proteome</keyword>